<accession>A0A0A6UH05</accession>
<reference evidence="1 2" key="1">
    <citation type="submission" date="2014-10" db="EMBL/GenBank/DDBJ databases">
        <title>Draft genome sequence of Actinoplanes utahensis NRRL 12052.</title>
        <authorList>
            <person name="Velasco-Bucheli B."/>
            <person name="del Cerro C."/>
            <person name="Hormigo D."/>
            <person name="Garcia J.L."/>
            <person name="Acebal C."/>
            <person name="Arroyo M."/>
            <person name="de la Mata I."/>
        </authorList>
    </citation>
    <scope>NUCLEOTIDE SEQUENCE [LARGE SCALE GENOMIC DNA]</scope>
    <source>
        <strain evidence="1 2">NRRL 12052</strain>
    </source>
</reference>
<proteinExistence type="predicted"/>
<protein>
    <submittedName>
        <fullName evidence="1">Uncharacterized protein</fullName>
    </submittedName>
</protein>
<evidence type="ECO:0000313" key="1">
    <source>
        <dbReference type="EMBL" id="KHD75290.1"/>
    </source>
</evidence>
<dbReference type="Proteomes" id="UP000054537">
    <property type="component" value="Unassembled WGS sequence"/>
</dbReference>
<dbReference type="eggNOG" id="ENOG50334BM">
    <property type="taxonomic scope" value="Bacteria"/>
</dbReference>
<dbReference type="AlphaFoldDB" id="A0A0A6UH05"/>
<dbReference type="STRING" id="1869.MB27_23810"/>
<organism evidence="1 2">
    <name type="scientific">Actinoplanes utahensis</name>
    <dbReference type="NCBI Taxonomy" id="1869"/>
    <lineage>
        <taxon>Bacteria</taxon>
        <taxon>Bacillati</taxon>
        <taxon>Actinomycetota</taxon>
        <taxon>Actinomycetes</taxon>
        <taxon>Micromonosporales</taxon>
        <taxon>Micromonosporaceae</taxon>
        <taxon>Actinoplanes</taxon>
    </lineage>
</organism>
<dbReference type="RefSeq" id="WP_043527797.1">
    <property type="nucleotide sequence ID" value="NZ_BAABKU010000004.1"/>
</dbReference>
<gene>
    <name evidence="1" type="ORF">MB27_23810</name>
</gene>
<dbReference type="EMBL" id="JRTT01000029">
    <property type="protein sequence ID" value="KHD75290.1"/>
    <property type="molecule type" value="Genomic_DNA"/>
</dbReference>
<name>A0A0A6UH05_ACTUT</name>
<evidence type="ECO:0000313" key="2">
    <source>
        <dbReference type="Proteomes" id="UP000054537"/>
    </source>
</evidence>
<keyword evidence="2" id="KW-1185">Reference proteome</keyword>
<sequence length="192" mass="20749">MTSQMPDLVRFRGTEFIVTAVDGTVLFDPQAYGHRPVPLGSACWRGFFCEYTVNGDRLELTTVCLGPSDGGGRPPVLFGTKPGRASRIFRSGHGYTGLAAPVAFTGRLLLGDGHVAVGYLNMGFRPAWLCAEVVEAHFTDGVLTAEHDRSAAAAEVRDRLGEAGLRPRDDGDRGAWIDRTFSLSFDYSLPTP</sequence>
<dbReference type="OrthoDB" id="3685057at2"/>
<comment type="caution">
    <text evidence="1">The sequence shown here is derived from an EMBL/GenBank/DDBJ whole genome shotgun (WGS) entry which is preliminary data.</text>
</comment>